<dbReference type="EC" id="1.8.4.11" evidence="4"/>
<dbReference type="RefSeq" id="WP_115100096.1">
    <property type="nucleotide sequence ID" value="NZ_QHKS01000004.1"/>
</dbReference>
<evidence type="ECO:0000259" key="5">
    <source>
        <dbReference type="Pfam" id="PF01625"/>
    </source>
</evidence>
<dbReference type="AlphaFoldDB" id="A0A370NCN2"/>
<evidence type="ECO:0000313" key="6">
    <source>
        <dbReference type="EMBL" id="RDK03335.1"/>
    </source>
</evidence>
<sequence length="248" mass="26797">MSIGKRVIGKPARSRVAAIMLSLGLCAVALLGTQRAAFSSEAAVVIAPPALDEPVSAATSHEETAVFAGGCFWGVQGVFQHVRGVTKAVSGYSGGQRDTAQYETVSGGSTGHAESVQVTFDPTKVSYGQLLQVYFSVIHDPTELNRQGPDSGTQYRSAVFPLNDMQRRVAQSYIAQLDKAHVFSASIVTKTEPFKGFYPAESYHQNYLTLHPNSAYIAINDMPKVANLKRLFPALYRDKPVLVETAQQ</sequence>
<keyword evidence="7" id="KW-1185">Reference proteome</keyword>
<dbReference type="InterPro" id="IPR002569">
    <property type="entry name" value="Met_Sox_Rdtase_MsrA_dom"/>
</dbReference>
<dbReference type="GO" id="GO:0008113">
    <property type="term" value="F:peptide-methionine (S)-S-oxide reductase activity"/>
    <property type="evidence" value="ECO:0007669"/>
    <property type="project" value="UniProtKB-UniRule"/>
</dbReference>
<comment type="similarity">
    <text evidence="4">Belongs to the MsrA Met sulfoxide reductase family.</text>
</comment>
<feature type="active site" evidence="4">
    <location>
        <position position="71"/>
    </location>
</feature>
<name>A0A370NCN2_9BURK</name>
<keyword evidence="1 4" id="KW-0560">Oxidoreductase</keyword>
<evidence type="ECO:0000256" key="4">
    <source>
        <dbReference type="HAMAP-Rule" id="MF_01401"/>
    </source>
</evidence>
<evidence type="ECO:0000256" key="3">
    <source>
        <dbReference type="ARBA" id="ARBA00048782"/>
    </source>
</evidence>
<dbReference type="Pfam" id="PF01625">
    <property type="entry name" value="PMSR"/>
    <property type="match status" value="1"/>
</dbReference>
<evidence type="ECO:0000313" key="7">
    <source>
        <dbReference type="Proteomes" id="UP000254875"/>
    </source>
</evidence>
<comment type="catalytic activity">
    <reaction evidence="3 4">
        <text>[thioredoxin]-disulfide + L-methionine + H2O = L-methionine (S)-S-oxide + [thioredoxin]-dithiol</text>
        <dbReference type="Rhea" id="RHEA:19993"/>
        <dbReference type="Rhea" id="RHEA-COMP:10698"/>
        <dbReference type="Rhea" id="RHEA-COMP:10700"/>
        <dbReference type="ChEBI" id="CHEBI:15377"/>
        <dbReference type="ChEBI" id="CHEBI:29950"/>
        <dbReference type="ChEBI" id="CHEBI:50058"/>
        <dbReference type="ChEBI" id="CHEBI:57844"/>
        <dbReference type="ChEBI" id="CHEBI:58772"/>
        <dbReference type="EC" id="1.8.4.11"/>
    </reaction>
</comment>
<dbReference type="Gene3D" id="3.30.1060.10">
    <property type="entry name" value="Peptide methionine sulphoxide reductase MsrA"/>
    <property type="match status" value="1"/>
</dbReference>
<dbReference type="EMBL" id="QHKS01000004">
    <property type="protein sequence ID" value="RDK03335.1"/>
    <property type="molecule type" value="Genomic_DNA"/>
</dbReference>
<accession>A0A370NCN2</accession>
<organism evidence="6 7">
    <name type="scientific">Paraburkholderia lacunae</name>
    <dbReference type="NCBI Taxonomy" id="2211104"/>
    <lineage>
        <taxon>Bacteria</taxon>
        <taxon>Pseudomonadati</taxon>
        <taxon>Pseudomonadota</taxon>
        <taxon>Betaproteobacteria</taxon>
        <taxon>Burkholderiales</taxon>
        <taxon>Burkholderiaceae</taxon>
        <taxon>Paraburkholderia</taxon>
    </lineage>
</organism>
<dbReference type="PANTHER" id="PTHR43774">
    <property type="entry name" value="PEPTIDE METHIONINE SULFOXIDE REDUCTASE"/>
    <property type="match status" value="1"/>
</dbReference>
<reference evidence="7" key="1">
    <citation type="submission" date="2018-05" db="EMBL/GenBank/DDBJ databases">
        <authorList>
            <person name="Feng T."/>
        </authorList>
    </citation>
    <scope>NUCLEOTIDE SEQUENCE [LARGE SCALE GENOMIC DNA]</scope>
    <source>
        <strain evidence="7">S27</strain>
    </source>
</reference>
<proteinExistence type="inferred from homology"/>
<evidence type="ECO:0000256" key="2">
    <source>
        <dbReference type="ARBA" id="ARBA00047806"/>
    </source>
</evidence>
<feature type="domain" description="Peptide methionine sulphoxide reductase MsrA" evidence="5">
    <location>
        <begin position="64"/>
        <end position="216"/>
    </location>
</feature>
<dbReference type="GO" id="GO:0033744">
    <property type="term" value="F:L-methionine:thioredoxin-disulfide S-oxidoreductase activity"/>
    <property type="evidence" value="ECO:0007669"/>
    <property type="project" value="RHEA"/>
</dbReference>
<comment type="function">
    <text evidence="4">Has an important function as a repair enzyme for proteins that have been inactivated by oxidation. Catalyzes the reversible oxidation-reduction of methionine sulfoxide in proteins to methionine.</text>
</comment>
<dbReference type="HAMAP" id="MF_01401">
    <property type="entry name" value="MsrA"/>
    <property type="match status" value="1"/>
</dbReference>
<protein>
    <recommendedName>
        <fullName evidence="4">Peptide methionine sulfoxide reductase MsrA</fullName>
        <shortName evidence="4">Protein-methionine-S-oxide reductase</shortName>
        <ecNumber evidence="4">1.8.4.11</ecNumber>
    </recommendedName>
    <alternativeName>
        <fullName evidence="4">Peptide-methionine (S)-S-oxide reductase</fullName>
        <shortName evidence="4">Peptide Met(O) reductase</shortName>
    </alternativeName>
</protein>
<gene>
    <name evidence="4 6" type="primary">msrA</name>
    <name evidence="6" type="ORF">DLM46_07310</name>
</gene>
<comment type="caution">
    <text evidence="6">The sequence shown here is derived from an EMBL/GenBank/DDBJ whole genome shotgun (WGS) entry which is preliminary data.</text>
</comment>
<dbReference type="InterPro" id="IPR036509">
    <property type="entry name" value="Met_Sox_Rdtase_MsrA_sf"/>
</dbReference>
<dbReference type="Proteomes" id="UP000254875">
    <property type="component" value="Unassembled WGS sequence"/>
</dbReference>
<evidence type="ECO:0000256" key="1">
    <source>
        <dbReference type="ARBA" id="ARBA00023002"/>
    </source>
</evidence>
<dbReference type="SUPFAM" id="SSF55068">
    <property type="entry name" value="Peptide methionine sulfoxide reductase"/>
    <property type="match status" value="1"/>
</dbReference>
<dbReference type="PANTHER" id="PTHR43774:SF1">
    <property type="entry name" value="PEPTIDE METHIONINE SULFOXIDE REDUCTASE MSRA 2"/>
    <property type="match status" value="1"/>
</dbReference>
<comment type="catalytic activity">
    <reaction evidence="2 4">
        <text>L-methionyl-[protein] + [thioredoxin]-disulfide + H2O = L-methionyl-(S)-S-oxide-[protein] + [thioredoxin]-dithiol</text>
        <dbReference type="Rhea" id="RHEA:14217"/>
        <dbReference type="Rhea" id="RHEA-COMP:10698"/>
        <dbReference type="Rhea" id="RHEA-COMP:10700"/>
        <dbReference type="Rhea" id="RHEA-COMP:12313"/>
        <dbReference type="Rhea" id="RHEA-COMP:12315"/>
        <dbReference type="ChEBI" id="CHEBI:15377"/>
        <dbReference type="ChEBI" id="CHEBI:16044"/>
        <dbReference type="ChEBI" id="CHEBI:29950"/>
        <dbReference type="ChEBI" id="CHEBI:44120"/>
        <dbReference type="ChEBI" id="CHEBI:50058"/>
        <dbReference type="EC" id="1.8.4.11"/>
    </reaction>
</comment>
<dbReference type="NCBIfam" id="TIGR00401">
    <property type="entry name" value="msrA"/>
    <property type="match status" value="1"/>
</dbReference>
<dbReference type="OrthoDB" id="4174719at2"/>